<evidence type="ECO:0000313" key="3">
    <source>
        <dbReference type="Proteomes" id="UP000289784"/>
    </source>
</evidence>
<proteinExistence type="predicted"/>
<dbReference type="RefSeq" id="WP_129469993.1">
    <property type="nucleotide sequence ID" value="NZ_SAWZ01000002.1"/>
</dbReference>
<dbReference type="OrthoDB" id="9813737at2"/>
<keyword evidence="1" id="KW-0812">Transmembrane</keyword>
<keyword evidence="1" id="KW-0472">Membrane</keyword>
<protein>
    <submittedName>
        <fullName evidence="2">Uncharacterized protein</fullName>
    </submittedName>
</protein>
<reference evidence="2 3" key="1">
    <citation type="submission" date="2019-01" db="EMBL/GenBank/DDBJ databases">
        <title>Pseudoxanthomonas composti sp. nov., isolated from compost.</title>
        <authorList>
            <person name="Yang G."/>
        </authorList>
    </citation>
    <scope>NUCLEOTIDE SEQUENCE [LARGE SCALE GENOMIC DNA]</scope>
    <source>
        <strain evidence="2 3">GSS15</strain>
    </source>
</reference>
<feature type="transmembrane region" description="Helical" evidence="1">
    <location>
        <begin position="160"/>
        <end position="177"/>
    </location>
</feature>
<feature type="transmembrane region" description="Helical" evidence="1">
    <location>
        <begin position="29"/>
        <end position="50"/>
    </location>
</feature>
<feature type="transmembrane region" description="Helical" evidence="1">
    <location>
        <begin position="104"/>
        <end position="123"/>
    </location>
</feature>
<keyword evidence="1" id="KW-1133">Transmembrane helix</keyword>
<evidence type="ECO:0000313" key="2">
    <source>
        <dbReference type="EMBL" id="RXR07178.1"/>
    </source>
</evidence>
<feature type="transmembrane region" description="Helical" evidence="1">
    <location>
        <begin position="62"/>
        <end position="83"/>
    </location>
</feature>
<gene>
    <name evidence="2" type="ORF">EPA99_04460</name>
</gene>
<sequence length="216" mass="23919">MPDTPLDRTAQTDLAFLRSIVEGRGRPPITLAICYLAGGVLYGLQCLFHIGQMLGWVNWPGLASLIFVIAITVSFLAILVWAIRRDRREEATSGRGTLASRAMSAGLSGAGMANAAMVVIFAVGAMRDHDFAQWLYYPAVAFGLQSAAWYAAWNLRRKRWMLVTCIGHWITAAMLGLTVREPAIYLGICTFALFALFGYPGWIMYREARAPQPEER</sequence>
<name>A0A4Q1JXG3_9GAMM</name>
<organism evidence="2 3">
    <name type="scientific">Pseudoxanthomonas composti</name>
    <dbReference type="NCBI Taxonomy" id="2137479"/>
    <lineage>
        <taxon>Bacteria</taxon>
        <taxon>Pseudomonadati</taxon>
        <taxon>Pseudomonadota</taxon>
        <taxon>Gammaproteobacteria</taxon>
        <taxon>Lysobacterales</taxon>
        <taxon>Lysobacteraceae</taxon>
        <taxon>Pseudoxanthomonas</taxon>
    </lineage>
</organism>
<evidence type="ECO:0000256" key="1">
    <source>
        <dbReference type="SAM" id="Phobius"/>
    </source>
</evidence>
<feature type="transmembrane region" description="Helical" evidence="1">
    <location>
        <begin position="183"/>
        <end position="205"/>
    </location>
</feature>
<comment type="caution">
    <text evidence="2">The sequence shown here is derived from an EMBL/GenBank/DDBJ whole genome shotgun (WGS) entry which is preliminary data.</text>
</comment>
<dbReference type="Proteomes" id="UP000289784">
    <property type="component" value="Unassembled WGS sequence"/>
</dbReference>
<dbReference type="EMBL" id="SAWZ01000002">
    <property type="protein sequence ID" value="RXR07178.1"/>
    <property type="molecule type" value="Genomic_DNA"/>
</dbReference>
<feature type="transmembrane region" description="Helical" evidence="1">
    <location>
        <begin position="135"/>
        <end position="153"/>
    </location>
</feature>
<accession>A0A4Q1JXG3</accession>
<keyword evidence="3" id="KW-1185">Reference proteome</keyword>
<dbReference type="AlphaFoldDB" id="A0A4Q1JXG3"/>